<dbReference type="EMBL" id="AJJH01000178">
    <property type="protein sequence ID" value="EID71723.1"/>
    <property type="molecule type" value="Genomic_DNA"/>
</dbReference>
<dbReference type="Gene3D" id="3.40.710.10">
    <property type="entry name" value="DD-peptidase/beta-lactamase superfamily"/>
    <property type="match status" value="1"/>
</dbReference>
<protein>
    <submittedName>
        <fullName evidence="3">Serine-type D-Ala-D-Ala carboxypeptidase</fullName>
    </submittedName>
</protein>
<keyword evidence="3" id="KW-0645">Protease</keyword>
<feature type="compositionally biased region" description="Basic and acidic residues" evidence="1">
    <location>
        <begin position="57"/>
        <end position="69"/>
    </location>
</feature>
<dbReference type="AlphaFoldDB" id="I0W5Q7"/>
<dbReference type="Proteomes" id="UP000006447">
    <property type="component" value="Unassembled WGS sequence"/>
</dbReference>
<reference evidence="3 4" key="1">
    <citation type="journal article" date="2012" name="J. Bacteriol.">
        <title>Draft genome sequence of the nitrophenol-degrading actinomycete Rhodococcus imtechensis RKJ300.</title>
        <authorList>
            <person name="Vikram S."/>
            <person name="Kumar S."/>
            <person name="Subramanian S."/>
            <person name="Raghava G.P."/>
        </authorList>
    </citation>
    <scope>NUCLEOTIDE SEQUENCE [LARGE SCALE GENOMIC DNA]</scope>
    <source>
        <strain evidence="3 4">RKJ300</strain>
    </source>
</reference>
<dbReference type="PANTHER" id="PTHR43283">
    <property type="entry name" value="BETA-LACTAMASE-RELATED"/>
    <property type="match status" value="1"/>
</dbReference>
<keyword evidence="3" id="KW-0378">Hydrolase</keyword>
<accession>I0W5Q7</accession>
<dbReference type="SUPFAM" id="SSF56601">
    <property type="entry name" value="beta-lactamase/transpeptidase-like"/>
    <property type="match status" value="1"/>
</dbReference>
<name>I0W5Q7_RHOOP</name>
<keyword evidence="3" id="KW-0121">Carboxypeptidase</keyword>
<dbReference type="PATRIC" id="fig|1165867.3.peg.7889"/>
<organism evidence="3 4">
    <name type="scientific">Rhodococcus opacus RKJ300 = JCM 13270</name>
    <dbReference type="NCBI Taxonomy" id="1165867"/>
    <lineage>
        <taxon>Bacteria</taxon>
        <taxon>Bacillati</taxon>
        <taxon>Actinomycetota</taxon>
        <taxon>Actinomycetes</taxon>
        <taxon>Mycobacteriales</taxon>
        <taxon>Nocardiaceae</taxon>
        <taxon>Rhodococcus</taxon>
    </lineage>
</organism>
<feature type="domain" description="Beta-lactamase-related" evidence="2">
    <location>
        <begin position="74"/>
        <end position="384"/>
    </location>
</feature>
<dbReference type="InterPro" id="IPR012338">
    <property type="entry name" value="Beta-lactam/transpept-like"/>
</dbReference>
<dbReference type="GO" id="GO:0004180">
    <property type="term" value="F:carboxypeptidase activity"/>
    <property type="evidence" value="ECO:0007669"/>
    <property type="project" value="UniProtKB-KW"/>
</dbReference>
<dbReference type="Pfam" id="PF00144">
    <property type="entry name" value="Beta-lactamase"/>
    <property type="match status" value="1"/>
</dbReference>
<dbReference type="InterPro" id="IPR050789">
    <property type="entry name" value="Diverse_Enzym_Activities"/>
</dbReference>
<evidence type="ECO:0000259" key="2">
    <source>
        <dbReference type="Pfam" id="PF00144"/>
    </source>
</evidence>
<feature type="region of interest" description="Disordered" evidence="1">
    <location>
        <begin position="45"/>
        <end position="69"/>
    </location>
</feature>
<evidence type="ECO:0000313" key="3">
    <source>
        <dbReference type="EMBL" id="EID71723.1"/>
    </source>
</evidence>
<evidence type="ECO:0000256" key="1">
    <source>
        <dbReference type="SAM" id="MobiDB-lite"/>
    </source>
</evidence>
<gene>
    <name evidence="3" type="ORF">W59_38489</name>
</gene>
<evidence type="ECO:0000313" key="4">
    <source>
        <dbReference type="Proteomes" id="UP000006447"/>
    </source>
</evidence>
<dbReference type="InterPro" id="IPR001466">
    <property type="entry name" value="Beta-lactam-related"/>
</dbReference>
<proteinExistence type="predicted"/>
<comment type="caution">
    <text evidence="3">The sequence shown here is derived from an EMBL/GenBank/DDBJ whole genome shotgun (WGS) entry which is preliminary data.</text>
</comment>
<sequence length="411" mass="44058">MSSDFHSTSAYEGIDPMSLSTRSRLRRTAAALSIVLAFATVSCGSDDRTGEQQSAEHGPDVAHTDDPSADKIVNIVRDKLTELDLTGAVFGVWRGDEEIAAGAVGESPLGVPATRDMQLRVGQPMEPMLSTVLLQLAEAGTLSLDEPIAKWVPDFPRADKITPRMLANSTTGISDYVTNPDFLKIFYANPIKGFTSQEIFDLANARPPLFEPGTSFAYAHSDLCLLGVVLEKATGKPLGDLLKERIFTPLGMDASSVMLTPQMSEPILHGYTNERGVFEDSTFWNPTAFLNSGNTNSTVAEVARWVRALGTGELLSDTAFTEMMADKTAGLGPLTADKYFAFGTVHLGSWLLMNPAFGGYNGIALYETESKTTIVVYATLGPTANANTNNAVPIGKDIGALLFPDNPPKVP</sequence>